<feature type="compositionally biased region" description="Acidic residues" evidence="1">
    <location>
        <begin position="97"/>
        <end position="107"/>
    </location>
</feature>
<protein>
    <submittedName>
        <fullName evidence="2">Uncharacterized protein</fullName>
    </submittedName>
</protein>
<organism evidence="2 3">
    <name type="scientific">Ornithinimicrobium ciconiae</name>
    <dbReference type="NCBI Taxonomy" id="2594265"/>
    <lineage>
        <taxon>Bacteria</taxon>
        <taxon>Bacillati</taxon>
        <taxon>Actinomycetota</taxon>
        <taxon>Actinomycetes</taxon>
        <taxon>Micrococcales</taxon>
        <taxon>Ornithinimicrobiaceae</taxon>
        <taxon>Ornithinimicrobium</taxon>
    </lineage>
</organism>
<feature type="region of interest" description="Disordered" evidence="1">
    <location>
        <begin position="1"/>
        <end position="39"/>
    </location>
</feature>
<dbReference type="KEGG" id="orz:FNH13_15130"/>
<dbReference type="EMBL" id="CP041616">
    <property type="protein sequence ID" value="QDO89501.1"/>
    <property type="molecule type" value="Genomic_DNA"/>
</dbReference>
<feature type="region of interest" description="Disordered" evidence="1">
    <location>
        <begin position="75"/>
        <end position="107"/>
    </location>
</feature>
<evidence type="ECO:0000256" key="1">
    <source>
        <dbReference type="SAM" id="MobiDB-lite"/>
    </source>
</evidence>
<reference evidence="2 3" key="1">
    <citation type="submission" date="2019-07" db="EMBL/GenBank/DDBJ databases">
        <title>complete genome sequencing of Ornithinimicrobium sp. H23M54.</title>
        <authorList>
            <person name="Bae J.-W."/>
            <person name="Lee S.-Y."/>
        </authorList>
    </citation>
    <scope>NUCLEOTIDE SEQUENCE [LARGE SCALE GENOMIC DNA]</scope>
    <source>
        <strain evidence="2 3">H23M54</strain>
    </source>
</reference>
<keyword evidence="3" id="KW-1185">Reference proteome</keyword>
<evidence type="ECO:0000313" key="2">
    <source>
        <dbReference type="EMBL" id="QDO89501.1"/>
    </source>
</evidence>
<sequence>MSFEEPIHAVSDRLPRRVNNATPERRTATASEALADSGDRLPSWVTRQDVSHLQHAVGNRAVSGLIMQREVLPGRRKRRRKAEDDELAEMDRANADWEAERDEEEVDPTVNPFAALAGLESDIEPARVTPRKAVREPEKPKGPTLEMFQAAGDSVPQLQAIAFGDIPADVAKEMRRQWRMAWGKVGGRKFTTVDELKRAAEKSLGVRQDAEESQSIYSGSGGALNVRALKGIGSKKAQKERAEFDAGTGATWHIHYGEHVKYGSMGETRINFGGKTKAAVLQELKERAAPVADKSNLQQCRTWINKNLR</sequence>
<dbReference type="Proteomes" id="UP000315395">
    <property type="component" value="Chromosome"/>
</dbReference>
<dbReference type="OrthoDB" id="292792at2"/>
<dbReference type="RefSeq" id="WP_143784187.1">
    <property type="nucleotide sequence ID" value="NZ_CP041616.1"/>
</dbReference>
<evidence type="ECO:0000313" key="3">
    <source>
        <dbReference type="Proteomes" id="UP000315395"/>
    </source>
</evidence>
<dbReference type="AlphaFoldDB" id="A0A516GDB6"/>
<feature type="compositionally biased region" description="Basic and acidic residues" evidence="1">
    <location>
        <begin position="1"/>
        <end position="15"/>
    </location>
</feature>
<gene>
    <name evidence="2" type="ORF">FNH13_15130</name>
</gene>
<accession>A0A516GDB6</accession>
<proteinExistence type="predicted"/>
<name>A0A516GDB6_9MICO</name>